<sequence length="146" mass="16730">MATKLPENLTKEVYALGAAGREAWKRGALDEAETDFLKAWKVLPEPKRQYDLAPSLCRGFVIFYRDTKQFDKARHWLSEMREAYGPGTGPDLTVGFLSGTVYFEAGDLDKASQFFLPLFEQYGNRPFSGEDKKYLEFVKRVSKDKK</sequence>
<keyword evidence="2" id="KW-1185">Reference proteome</keyword>
<gene>
    <name evidence="1" type="ORF">EOS_31355</name>
</gene>
<organism evidence="1 2">
    <name type="scientific">Caballeronia mineralivorans PML1(12)</name>
    <dbReference type="NCBI Taxonomy" id="908627"/>
    <lineage>
        <taxon>Bacteria</taxon>
        <taxon>Pseudomonadati</taxon>
        <taxon>Pseudomonadota</taxon>
        <taxon>Betaproteobacteria</taxon>
        <taxon>Burkholderiales</taxon>
        <taxon>Burkholderiaceae</taxon>
        <taxon>Caballeronia</taxon>
    </lineage>
</organism>
<evidence type="ECO:0008006" key="3">
    <source>
        <dbReference type="Google" id="ProtNLM"/>
    </source>
</evidence>
<dbReference type="SUPFAM" id="SSF48452">
    <property type="entry name" value="TPR-like"/>
    <property type="match status" value="1"/>
</dbReference>
<accession>A0A0J1CNH0</accession>
<name>A0A0J1CNH0_9BURK</name>
<reference evidence="1 2" key="1">
    <citation type="journal article" date="2015" name="Genome Announc.">
        <title>Draft Genome Sequence of Burkholderia sp. Strain PML1(12), an Ectomycorrhizosphere-Inhabiting Bacterium with Effective Mineral-Weathering Ability.</title>
        <authorList>
            <person name="Uroz S."/>
            <person name="Oger P."/>
        </authorList>
    </citation>
    <scope>NUCLEOTIDE SEQUENCE [LARGE SCALE GENOMIC DNA]</scope>
    <source>
        <strain evidence="2">PML1(12)</strain>
    </source>
</reference>
<protein>
    <recommendedName>
        <fullName evidence="3">Tetratricopeptide repeat protein</fullName>
    </recommendedName>
</protein>
<dbReference type="AlphaFoldDB" id="A0A0J1CNH0"/>
<dbReference type="InterPro" id="IPR011990">
    <property type="entry name" value="TPR-like_helical_dom_sf"/>
</dbReference>
<evidence type="ECO:0000313" key="1">
    <source>
        <dbReference type="EMBL" id="KLU22295.1"/>
    </source>
</evidence>
<dbReference type="EMBL" id="AEJF01000184">
    <property type="protein sequence ID" value="KLU22295.1"/>
    <property type="molecule type" value="Genomic_DNA"/>
</dbReference>
<dbReference type="PATRIC" id="fig|908627.4.peg.6991"/>
<dbReference type="Proteomes" id="UP000035963">
    <property type="component" value="Unassembled WGS sequence"/>
</dbReference>
<dbReference type="RefSeq" id="WP_047896094.1">
    <property type="nucleotide sequence ID" value="NZ_AEJF01000184.1"/>
</dbReference>
<dbReference type="Gene3D" id="1.25.40.10">
    <property type="entry name" value="Tetratricopeptide repeat domain"/>
    <property type="match status" value="1"/>
</dbReference>
<proteinExistence type="predicted"/>
<comment type="caution">
    <text evidence="1">The sequence shown here is derived from an EMBL/GenBank/DDBJ whole genome shotgun (WGS) entry which is preliminary data.</text>
</comment>
<evidence type="ECO:0000313" key="2">
    <source>
        <dbReference type="Proteomes" id="UP000035963"/>
    </source>
</evidence>